<dbReference type="Proteomes" id="UP001501126">
    <property type="component" value="Unassembled WGS sequence"/>
</dbReference>
<keyword evidence="2" id="KW-1185">Reference proteome</keyword>
<evidence type="ECO:0000313" key="2">
    <source>
        <dbReference type="Proteomes" id="UP001501126"/>
    </source>
</evidence>
<sequence>MSSGNMNNWKKGYNAYRGGADNLFDNQLYSGGWSEETYGTLIIDSYQDGRDSEISFDYENAGVYDTYEDAKNGVMAEGAGEIVVGSIGIVLSIAGEISSGGGNNDTCLCWVYSKCRPDRRRC</sequence>
<accession>A0ABN1MRZ8</accession>
<evidence type="ECO:0000313" key="1">
    <source>
        <dbReference type="EMBL" id="GAA0876023.1"/>
    </source>
</evidence>
<dbReference type="EMBL" id="BAAAFH010000020">
    <property type="protein sequence ID" value="GAA0876023.1"/>
    <property type="molecule type" value="Genomic_DNA"/>
</dbReference>
<protein>
    <submittedName>
        <fullName evidence="1">Uncharacterized protein</fullName>
    </submittedName>
</protein>
<proteinExistence type="predicted"/>
<organism evidence="1 2">
    <name type="scientific">Wandonia haliotis</name>
    <dbReference type="NCBI Taxonomy" id="574963"/>
    <lineage>
        <taxon>Bacteria</taxon>
        <taxon>Pseudomonadati</taxon>
        <taxon>Bacteroidota</taxon>
        <taxon>Flavobacteriia</taxon>
        <taxon>Flavobacteriales</taxon>
        <taxon>Crocinitomicaceae</taxon>
        <taxon>Wandonia</taxon>
    </lineage>
</organism>
<gene>
    <name evidence="1" type="ORF">GCM10009118_24330</name>
</gene>
<name>A0ABN1MRZ8_9FLAO</name>
<reference evidence="1 2" key="1">
    <citation type="journal article" date="2019" name="Int. J. Syst. Evol. Microbiol.">
        <title>The Global Catalogue of Microorganisms (GCM) 10K type strain sequencing project: providing services to taxonomists for standard genome sequencing and annotation.</title>
        <authorList>
            <consortium name="The Broad Institute Genomics Platform"/>
            <consortium name="The Broad Institute Genome Sequencing Center for Infectious Disease"/>
            <person name="Wu L."/>
            <person name="Ma J."/>
        </authorList>
    </citation>
    <scope>NUCLEOTIDE SEQUENCE [LARGE SCALE GENOMIC DNA]</scope>
    <source>
        <strain evidence="1 2">JCM 16083</strain>
    </source>
</reference>
<comment type="caution">
    <text evidence="1">The sequence shown here is derived from an EMBL/GenBank/DDBJ whole genome shotgun (WGS) entry which is preliminary data.</text>
</comment>